<reference evidence="4" key="1">
    <citation type="submission" date="2016-10" db="EMBL/GenBank/DDBJ databases">
        <authorList>
            <person name="Varghese N."/>
            <person name="Submissions S."/>
        </authorList>
    </citation>
    <scope>NUCLEOTIDE SEQUENCE [LARGE SCALE GENOMIC DNA]</scope>
    <source>
        <strain evidence="4">CGMCC 1.7285</strain>
    </source>
</reference>
<keyword evidence="4" id="KW-1185">Reference proteome</keyword>
<dbReference type="PANTHER" id="PTHR46268:SF6">
    <property type="entry name" value="UNIVERSAL STRESS PROTEIN UP12"/>
    <property type="match status" value="1"/>
</dbReference>
<dbReference type="Proteomes" id="UP000199424">
    <property type="component" value="Unassembled WGS sequence"/>
</dbReference>
<dbReference type="EMBL" id="FOYU01000001">
    <property type="protein sequence ID" value="SFR38813.1"/>
    <property type="molecule type" value="Genomic_DNA"/>
</dbReference>
<protein>
    <submittedName>
        <fullName evidence="3">Universal stress protein family protein</fullName>
    </submittedName>
</protein>
<feature type="domain" description="UspA" evidence="2">
    <location>
        <begin position="208"/>
        <end position="283"/>
    </location>
</feature>
<dbReference type="Pfam" id="PF00582">
    <property type="entry name" value="Usp"/>
    <property type="match status" value="2"/>
</dbReference>
<dbReference type="InterPro" id="IPR006016">
    <property type="entry name" value="UspA"/>
</dbReference>
<proteinExistence type="inferred from homology"/>
<dbReference type="CDD" id="cd00293">
    <property type="entry name" value="USP-like"/>
    <property type="match status" value="2"/>
</dbReference>
<name>A0A1I6G9E7_9GAMM</name>
<feature type="domain" description="UspA" evidence="2">
    <location>
        <begin position="5"/>
        <end position="156"/>
    </location>
</feature>
<dbReference type="PANTHER" id="PTHR46268">
    <property type="entry name" value="STRESS RESPONSE PROTEIN NHAX"/>
    <property type="match status" value="1"/>
</dbReference>
<dbReference type="SUPFAM" id="SSF52402">
    <property type="entry name" value="Adenine nucleotide alpha hydrolases-like"/>
    <property type="match status" value="2"/>
</dbReference>
<dbReference type="PRINTS" id="PR01438">
    <property type="entry name" value="UNVRSLSTRESS"/>
</dbReference>
<evidence type="ECO:0000313" key="3">
    <source>
        <dbReference type="EMBL" id="SFR38813.1"/>
    </source>
</evidence>
<dbReference type="Gene3D" id="3.40.50.12370">
    <property type="match status" value="1"/>
</dbReference>
<evidence type="ECO:0000259" key="2">
    <source>
        <dbReference type="Pfam" id="PF00582"/>
    </source>
</evidence>
<dbReference type="InterPro" id="IPR006015">
    <property type="entry name" value="Universal_stress_UspA"/>
</dbReference>
<evidence type="ECO:0000313" key="4">
    <source>
        <dbReference type="Proteomes" id="UP000199424"/>
    </source>
</evidence>
<accession>A0A1I6G9E7</accession>
<evidence type="ECO:0000256" key="1">
    <source>
        <dbReference type="ARBA" id="ARBA00008791"/>
    </source>
</evidence>
<gene>
    <name evidence="3" type="ORF">SAMN04488070_0335</name>
</gene>
<sequence>MSYVISCIDGASRNTAVCDYSAWAAKQLSAPVMLLHVLDELKTQTESELSGNIGLGTREHLLEQLAELDAQRAKLALEHGHVLLKLADEKLRKLGVKDVTQRQRHGELAENLLALESDVRLAVLGLHGEASANQLHQVGSQLETVIRTVHRPLLLTPDTFSEPRSAMLAFDGSKTTEKGVEMLAKSPLFKGMPIHVVMVDADTANNWEKLNWAEKVLSDGGHEVSVALRAGDVEATLHQYQSEHDIDLMVMGAFGHSRIRQFLVGSTTMAMLKASRTPTLVLR</sequence>
<organism evidence="3 4">
    <name type="scientific">Pseudidiomarina maritima</name>
    <dbReference type="NCBI Taxonomy" id="519453"/>
    <lineage>
        <taxon>Bacteria</taxon>
        <taxon>Pseudomonadati</taxon>
        <taxon>Pseudomonadota</taxon>
        <taxon>Gammaproteobacteria</taxon>
        <taxon>Alteromonadales</taxon>
        <taxon>Idiomarinaceae</taxon>
        <taxon>Pseudidiomarina</taxon>
    </lineage>
</organism>
<comment type="similarity">
    <text evidence="1">Belongs to the universal stress protein A family.</text>
</comment>
<dbReference type="RefSeq" id="WP_092854659.1">
    <property type="nucleotide sequence ID" value="NZ_FOYU01000001.1"/>
</dbReference>
<dbReference type="AlphaFoldDB" id="A0A1I6G9E7"/>